<dbReference type="GeneID" id="102805414"/>
<name>A0ABM0M3X3_SACKO</name>
<dbReference type="Proteomes" id="UP000694865">
    <property type="component" value="Unplaced"/>
</dbReference>
<evidence type="ECO:0000313" key="2">
    <source>
        <dbReference type="RefSeq" id="XP_006814714.1"/>
    </source>
</evidence>
<evidence type="ECO:0000313" key="1">
    <source>
        <dbReference type="Proteomes" id="UP000694865"/>
    </source>
</evidence>
<protein>
    <submittedName>
        <fullName evidence="2">Uncharacterized protein LOC102805414</fullName>
    </submittedName>
</protein>
<gene>
    <name evidence="2" type="primary">LOC102805414</name>
</gene>
<dbReference type="RefSeq" id="XP_006814714.1">
    <property type="nucleotide sequence ID" value="XM_006814651.1"/>
</dbReference>
<sequence length="122" mass="13812">MPTFYCAAGTGLVGLELKHLGYRNIDAVDLSDDSLQKAELKVCYRQLICAKLDEHPVMKMKPNGIICICLNTKFISQLEGPVLDRLLKDNNLEQVQKIIVSNYVQEEGGYVLYWDIGYLSKE</sequence>
<keyword evidence="1" id="KW-1185">Reference proteome</keyword>
<accession>A0ABM0M3X3</accession>
<dbReference type="InterPro" id="IPR029063">
    <property type="entry name" value="SAM-dependent_MTases_sf"/>
</dbReference>
<reference evidence="2" key="1">
    <citation type="submission" date="2025-08" db="UniProtKB">
        <authorList>
            <consortium name="RefSeq"/>
        </authorList>
    </citation>
    <scope>IDENTIFICATION</scope>
    <source>
        <tissue evidence="2">Testes</tissue>
    </source>
</reference>
<organism evidence="1 2">
    <name type="scientific">Saccoglossus kowalevskii</name>
    <name type="common">Acorn worm</name>
    <dbReference type="NCBI Taxonomy" id="10224"/>
    <lineage>
        <taxon>Eukaryota</taxon>
        <taxon>Metazoa</taxon>
        <taxon>Hemichordata</taxon>
        <taxon>Enteropneusta</taxon>
        <taxon>Harrimaniidae</taxon>
        <taxon>Saccoglossus</taxon>
    </lineage>
</organism>
<dbReference type="SUPFAM" id="SSF53335">
    <property type="entry name" value="S-adenosyl-L-methionine-dependent methyltransferases"/>
    <property type="match status" value="1"/>
</dbReference>
<proteinExistence type="predicted"/>